<evidence type="ECO:0000256" key="7">
    <source>
        <dbReference type="ARBA" id="ARBA00023002"/>
    </source>
</evidence>
<evidence type="ECO:0000256" key="10">
    <source>
        <dbReference type="ARBA" id="ARBA00053235"/>
    </source>
</evidence>
<keyword evidence="6" id="KW-0630">Potassium</keyword>
<name>A0ABD0UT86_DENTH</name>
<comment type="caution">
    <text evidence="15">The sequence shown here is derived from an EMBL/GenBank/DDBJ whole genome shotgun (WGS) entry which is preliminary data.</text>
</comment>
<dbReference type="CDD" id="cd19143">
    <property type="entry name" value="AKR_AKR6C1_2"/>
    <property type="match status" value="1"/>
</dbReference>
<dbReference type="GO" id="GO:0016491">
    <property type="term" value="F:oxidoreductase activity"/>
    <property type="evidence" value="ECO:0007669"/>
    <property type="project" value="UniProtKB-KW"/>
</dbReference>
<accession>A0ABD0UT86</accession>
<keyword evidence="8" id="KW-0406">Ion transport</keyword>
<evidence type="ECO:0000313" key="15">
    <source>
        <dbReference type="EMBL" id="KAL0913612.1"/>
    </source>
</evidence>
<dbReference type="EMBL" id="JANQDX010000013">
    <property type="protein sequence ID" value="KAL0913612.1"/>
    <property type="molecule type" value="Genomic_DNA"/>
</dbReference>
<dbReference type="PANTHER" id="PTHR43150">
    <property type="entry name" value="HYPERKINETIC, ISOFORM M"/>
    <property type="match status" value="1"/>
</dbReference>
<dbReference type="Gene3D" id="3.20.20.100">
    <property type="entry name" value="NADP-dependent oxidoreductase domain"/>
    <property type="match status" value="1"/>
</dbReference>
<evidence type="ECO:0000313" key="16">
    <source>
        <dbReference type="Proteomes" id="UP001552299"/>
    </source>
</evidence>
<evidence type="ECO:0000256" key="8">
    <source>
        <dbReference type="ARBA" id="ARBA00023065"/>
    </source>
</evidence>
<gene>
    <name evidence="15" type="ORF">M5K25_017085</name>
</gene>
<keyword evidence="5" id="KW-0851">Voltage-gated channel</keyword>
<keyword evidence="7" id="KW-0560">Oxidoreductase</keyword>
<evidence type="ECO:0000256" key="12">
    <source>
        <dbReference type="ARBA" id="ARBA00067572"/>
    </source>
</evidence>
<dbReference type="Pfam" id="PF00248">
    <property type="entry name" value="Aldo_ket_red"/>
    <property type="match status" value="1"/>
</dbReference>
<evidence type="ECO:0000256" key="4">
    <source>
        <dbReference type="ARBA" id="ARBA00022857"/>
    </source>
</evidence>
<evidence type="ECO:0000256" key="1">
    <source>
        <dbReference type="ARBA" id="ARBA00006515"/>
    </source>
</evidence>
<dbReference type="AlphaFoldDB" id="A0ABD0UT86"/>
<keyword evidence="3" id="KW-0633">Potassium transport</keyword>
<comment type="similarity">
    <text evidence="1">Belongs to the shaker potassium channel beta subunit family.</text>
</comment>
<protein>
    <recommendedName>
        <fullName evidence="12">Probable voltage-gated potassium channel subunit beta</fullName>
    </recommendedName>
    <alternativeName>
        <fullName evidence="13">K(+) channel subunit beta</fullName>
    </alternativeName>
</protein>
<evidence type="ECO:0000256" key="13">
    <source>
        <dbReference type="ARBA" id="ARBA00077856"/>
    </source>
</evidence>
<dbReference type="PANTHER" id="PTHR43150:SF2">
    <property type="entry name" value="HYPERKINETIC, ISOFORM M"/>
    <property type="match status" value="1"/>
</dbReference>
<evidence type="ECO:0000256" key="5">
    <source>
        <dbReference type="ARBA" id="ARBA00022882"/>
    </source>
</evidence>
<dbReference type="Proteomes" id="UP001552299">
    <property type="component" value="Unassembled WGS sequence"/>
</dbReference>
<feature type="domain" description="NADP-dependent oxidoreductase" evidence="14">
    <location>
        <begin position="16"/>
        <end position="317"/>
    </location>
</feature>
<dbReference type="SUPFAM" id="SSF51430">
    <property type="entry name" value="NAD(P)-linked oxidoreductase"/>
    <property type="match status" value="1"/>
</dbReference>
<evidence type="ECO:0000259" key="14">
    <source>
        <dbReference type="Pfam" id="PF00248"/>
    </source>
</evidence>
<dbReference type="GO" id="GO:0034220">
    <property type="term" value="P:monoatomic ion transmembrane transport"/>
    <property type="evidence" value="ECO:0007669"/>
    <property type="project" value="UniProtKB-KW"/>
</dbReference>
<keyword evidence="2" id="KW-0813">Transport</keyword>
<dbReference type="InterPro" id="IPR005399">
    <property type="entry name" value="K_chnl_volt-dep_bsu_KCNAB-rel"/>
</dbReference>
<keyword evidence="4" id="KW-0521">NADP</keyword>
<organism evidence="15 16">
    <name type="scientific">Dendrobium thyrsiflorum</name>
    <name type="common">Pinecone-like raceme dendrobium</name>
    <name type="synonym">Orchid</name>
    <dbReference type="NCBI Taxonomy" id="117978"/>
    <lineage>
        <taxon>Eukaryota</taxon>
        <taxon>Viridiplantae</taxon>
        <taxon>Streptophyta</taxon>
        <taxon>Embryophyta</taxon>
        <taxon>Tracheophyta</taxon>
        <taxon>Spermatophyta</taxon>
        <taxon>Magnoliopsida</taxon>
        <taxon>Liliopsida</taxon>
        <taxon>Asparagales</taxon>
        <taxon>Orchidaceae</taxon>
        <taxon>Epidendroideae</taxon>
        <taxon>Malaxideae</taxon>
        <taxon>Dendrobiinae</taxon>
        <taxon>Dendrobium</taxon>
    </lineage>
</organism>
<evidence type="ECO:0000256" key="3">
    <source>
        <dbReference type="ARBA" id="ARBA00022538"/>
    </source>
</evidence>
<comment type="function">
    <text evidence="10">Probable accessory potassium channel protein which modulates the activity of the pore-forming alpha subunit.</text>
</comment>
<dbReference type="FunFam" id="3.20.20.100:FF:000042">
    <property type="entry name" value="Probable voltage-gated potassium channel subunit beta"/>
    <property type="match status" value="1"/>
</dbReference>
<evidence type="ECO:0000256" key="6">
    <source>
        <dbReference type="ARBA" id="ARBA00022958"/>
    </source>
</evidence>
<evidence type="ECO:0000256" key="2">
    <source>
        <dbReference type="ARBA" id="ARBA00022448"/>
    </source>
</evidence>
<sequence length="492" mass="55724">MHYNNLGRSGLKVSQLSYGAWVSFGNQLDVKEAKALLQCCRDHGVNFFDNAEVYANGRAEEIMGQAFRELGWKRSDLVVSTKIFWGGQGPNDKGLSRKHIVEGTKASLKRLDMDYVDVIYCHRPDAATPIEETVRAMNHVIDSGWAFYWGTSEWSAQQLTEAWAVASRLDLVGPIVEQPEYNLLSRHKVEAEYLPLYSTYGLGLTTWSPLASGVLTGKYNKGNIPPDSRFSLDNYKNLASRSLVDDVLRKVDGLKPIADELGATLAQLAIAWCASNPNVSSVITGATKESQIIENMKALEVLPKLTPDVLEKIEAIAQSKPKRPESYRLRTSKPGDYPASLEVFFYVFFFLVTKNCFYVLEKSKFLKNSEPFFYFLSKIFFEFKIFILKSCFRKLSQTKSNMSCKISCLNNIYNQVSFIAILSVSQTTGSSFHGLETDCIKTVVKLLCEIIYEEIELKFYVLALHGYPAHTQRTEDFLCEKFWKWEKSRGLA</sequence>
<dbReference type="InterPro" id="IPR036812">
    <property type="entry name" value="NAD(P)_OxRdtase_dom_sf"/>
</dbReference>
<reference evidence="15 16" key="1">
    <citation type="journal article" date="2024" name="Plant Biotechnol. J.">
        <title>Dendrobium thyrsiflorum genome and its molecular insights into genes involved in important horticultural traits.</title>
        <authorList>
            <person name="Chen B."/>
            <person name="Wang J.Y."/>
            <person name="Zheng P.J."/>
            <person name="Li K.L."/>
            <person name="Liang Y.M."/>
            <person name="Chen X.F."/>
            <person name="Zhang C."/>
            <person name="Zhao X."/>
            <person name="He X."/>
            <person name="Zhang G.Q."/>
            <person name="Liu Z.J."/>
            <person name="Xu Q."/>
        </authorList>
    </citation>
    <scope>NUCLEOTIDE SEQUENCE [LARGE SCALE GENOMIC DNA]</scope>
    <source>
        <strain evidence="15">GZMU011</strain>
    </source>
</reference>
<evidence type="ECO:0000256" key="9">
    <source>
        <dbReference type="ARBA" id="ARBA00023303"/>
    </source>
</evidence>
<dbReference type="GO" id="GO:0006813">
    <property type="term" value="P:potassium ion transport"/>
    <property type="evidence" value="ECO:0007669"/>
    <property type="project" value="UniProtKB-KW"/>
</dbReference>
<keyword evidence="9" id="KW-0407">Ion channel</keyword>
<evidence type="ECO:0000256" key="11">
    <source>
        <dbReference type="ARBA" id="ARBA00062282"/>
    </source>
</evidence>
<comment type="subunit">
    <text evidence="11">Forms heteromultimeric complexes with potassium channel alpha subunits.</text>
</comment>
<keyword evidence="16" id="KW-1185">Reference proteome</keyword>
<dbReference type="InterPro" id="IPR023210">
    <property type="entry name" value="NADP_OxRdtase_dom"/>
</dbReference>
<proteinExistence type="inferred from homology"/>
<dbReference type="GO" id="GO:0034702">
    <property type="term" value="C:monoatomic ion channel complex"/>
    <property type="evidence" value="ECO:0007669"/>
    <property type="project" value="UniProtKB-KW"/>
</dbReference>
<dbReference type="PRINTS" id="PR01577">
    <property type="entry name" value="KCNABCHANNEL"/>
</dbReference>